<dbReference type="SUPFAM" id="SSF69304">
    <property type="entry name" value="Tricorn protease N-terminal domain"/>
    <property type="match status" value="1"/>
</dbReference>
<dbReference type="PANTHER" id="PTHR43253">
    <property type="entry name" value="TRICORN PROTEASE HOMOLOG 2-RELATED"/>
    <property type="match status" value="1"/>
</dbReference>
<dbReference type="GO" id="GO:0006508">
    <property type="term" value="P:proteolysis"/>
    <property type="evidence" value="ECO:0007669"/>
    <property type="project" value="UniProtKB-UniRule"/>
</dbReference>
<dbReference type="InterPro" id="IPR005151">
    <property type="entry name" value="Tail-specific_protease"/>
</dbReference>
<evidence type="ECO:0000256" key="9">
    <source>
        <dbReference type="SAM" id="SignalP"/>
    </source>
</evidence>
<dbReference type="Pfam" id="PF03572">
    <property type="entry name" value="Peptidase_S41"/>
    <property type="match status" value="1"/>
</dbReference>
<comment type="similarity">
    <text evidence="2 7">Belongs to the peptidase S41B family.</text>
</comment>
<protein>
    <recommendedName>
        <fullName evidence="7">Tricorn protease homolog</fullName>
        <ecNumber evidence="7">3.4.21.-</ecNumber>
    </recommendedName>
</protein>
<proteinExistence type="inferred from homology"/>
<evidence type="ECO:0000256" key="7">
    <source>
        <dbReference type="PIRNR" id="PIRNR036421"/>
    </source>
</evidence>
<dbReference type="InterPro" id="IPR012393">
    <property type="entry name" value="Tricorn_protease"/>
</dbReference>
<dbReference type="PANTHER" id="PTHR43253:SF1">
    <property type="entry name" value="TRICORN PROTEASE HOMOLOG 2-RELATED"/>
    <property type="match status" value="1"/>
</dbReference>
<evidence type="ECO:0000256" key="8">
    <source>
        <dbReference type="PIRSR" id="PIRSR036421-1"/>
    </source>
</evidence>
<evidence type="ECO:0000256" key="2">
    <source>
        <dbReference type="ARBA" id="ARBA00008524"/>
    </source>
</evidence>
<dbReference type="Gene3D" id="3.30.750.44">
    <property type="match status" value="1"/>
</dbReference>
<keyword evidence="4 7" id="KW-0645">Protease</keyword>
<dbReference type="InterPro" id="IPR011042">
    <property type="entry name" value="6-blade_b-propeller_TolB-like"/>
</dbReference>
<dbReference type="Pfam" id="PF26549">
    <property type="entry name" value="Tricorn_N"/>
    <property type="match status" value="2"/>
</dbReference>
<evidence type="ECO:0000256" key="4">
    <source>
        <dbReference type="ARBA" id="ARBA00022670"/>
    </source>
</evidence>
<comment type="function">
    <text evidence="7">Degrades oligopeptides.</text>
</comment>
<feature type="active site" description="Charge relay system" evidence="8">
    <location>
        <position position="742"/>
    </location>
</feature>
<dbReference type="SUPFAM" id="SSF52096">
    <property type="entry name" value="ClpP/crotonase"/>
    <property type="match status" value="1"/>
</dbReference>
<evidence type="ECO:0000256" key="6">
    <source>
        <dbReference type="ARBA" id="ARBA00022825"/>
    </source>
</evidence>
<feature type="chain" id="PRO_5035267995" description="Tricorn protease homolog" evidence="9">
    <location>
        <begin position="22"/>
        <end position="1055"/>
    </location>
</feature>
<dbReference type="KEGG" id="npy:NPRO_24810"/>
<name>A0A809S6T5_9BACT</name>
<sequence length="1055" mass="116411">MVRLRALSVAALALCATLPFAQLTSTGPQPIVGARSLALSPDGKRLAFVYRGDIWVVPSSGGKATPVTNHIEMEDSPVWSPDGKWIAYASNRYGGNSIMAVPADGGQTQRLTWFGGSESPSDWSPDGSKILFRSSRDDAYNGVFELDVRTLRFQSLFTDMMTVRDPKYAADGKSILYNRFGFPWTRPRYEGSAAAQVWRFDPATGSRAKVRSNGFQHLWLNAGFDSGTALCVTVGEKTPSSSYVGKPIPKNVDSVARTPNVVQLDSRGNARRLTDFVGGGVRFLTVAPKANLLAFEYEGSVYSMAVGGKPQKVEIVAVQDEKFTNEERLILTSGVDEFTLSPKNDEVVFAVRSELWKVPVKKGDGPNANDATQLTDWPGLDEAPIYAPDGSAIFFVSDREGARNLYRMTLADKKVQRITAGDNDVFALGMHPDKKSLTFWVTGRQGGAYTVPVDGSGAPQLALAMPGSGPREFAFSPDGRWIAYIDRLNESGYYYWESGSNVWVYDTTSKRGYNVTQENSGNYSPAWSSDGKYLYFNSNRAGSSAVYLVPLQKEQAREEDLTLKFEKPEGAVKVEIDFTDIQNRVRRFLSQDVQGAVFSEPEKGEIYFRSAGDLWKAGYDGQGARRITSGGGIGAWGFSEDLSQAYFVKDGGMHLVEVKKPNFPLTSVSFRSDWTRDTRLERKAAFDQFWREYNRSFYDGNFHGRDWAATKKRYEPLLDSVRHRNEMATLLNMLVGELEASHTEAGAAPGNPGGESTAHPGFTIDTSWGGAGLKVKEVPEGAPGSFEQTRIRPGEYVLQINGFDVRADEALFRDVLNGQTGRDLTLLVNSVPDKTGARTVKYRALSGGAYSGIVRRNLLEWRRKYVEEKSGGKLTYVHIAGMGGGNFDQFQREFWQVVSGKQGVVIDVRNNGGGNISDRLIDIIERKPHSYYVPRDEDPLLSPGQTWAKPTVVMHAETSFSNAEMFPYAMRQRGLATLVGMPTPGYVIWTGGFRLVDGTSARMPGSGVYRIDGSPLENMGQQPDQKVDITPEEFFAGKDPQLERAIETLLRQVGK</sequence>
<accession>A0A809S6T5</accession>
<evidence type="ECO:0000256" key="1">
    <source>
        <dbReference type="ARBA" id="ARBA00004496"/>
    </source>
</evidence>
<evidence type="ECO:0000313" key="12">
    <source>
        <dbReference type="Proteomes" id="UP000662873"/>
    </source>
</evidence>
<keyword evidence="3 7" id="KW-0963">Cytoplasm</keyword>
<dbReference type="InterPro" id="IPR036034">
    <property type="entry name" value="PDZ_sf"/>
</dbReference>
<dbReference type="Gene3D" id="3.90.226.10">
    <property type="entry name" value="2-enoyl-CoA Hydratase, Chain A, domain 1"/>
    <property type="match status" value="1"/>
</dbReference>
<dbReference type="SUPFAM" id="SSF82171">
    <property type="entry name" value="DPP6 N-terminal domain-like"/>
    <property type="match status" value="1"/>
</dbReference>
<dbReference type="CDD" id="cd07562">
    <property type="entry name" value="Peptidase_S41_TRI"/>
    <property type="match status" value="1"/>
</dbReference>
<dbReference type="GO" id="GO:0008236">
    <property type="term" value="F:serine-type peptidase activity"/>
    <property type="evidence" value="ECO:0007669"/>
    <property type="project" value="UniProtKB-UniRule"/>
</dbReference>
<evidence type="ECO:0000259" key="10">
    <source>
        <dbReference type="PROSITE" id="PS50106"/>
    </source>
</evidence>
<dbReference type="InterPro" id="IPR029045">
    <property type="entry name" value="ClpP/crotonase-like_dom_sf"/>
</dbReference>
<dbReference type="EMBL" id="AP021858">
    <property type="protein sequence ID" value="BBO24886.1"/>
    <property type="molecule type" value="Genomic_DNA"/>
</dbReference>
<feature type="signal peptide" evidence="9">
    <location>
        <begin position="1"/>
        <end position="21"/>
    </location>
</feature>
<gene>
    <name evidence="11" type="ORF">NPRO_24810</name>
</gene>
<feature type="active site" description="Nucleophile" evidence="8">
    <location>
        <position position="961"/>
    </location>
</feature>
<organism evidence="11 12">
    <name type="scientific">Candidatus Nitrosymbiomonas proteolyticus</name>
    <dbReference type="NCBI Taxonomy" id="2608984"/>
    <lineage>
        <taxon>Bacteria</taxon>
        <taxon>Bacillati</taxon>
        <taxon>Armatimonadota</taxon>
        <taxon>Armatimonadota incertae sedis</taxon>
        <taxon>Candidatus Nitrosymbiomonas</taxon>
    </lineage>
</organism>
<dbReference type="Pfam" id="PF14684">
    <property type="entry name" value="Tricorn_C1"/>
    <property type="match status" value="1"/>
</dbReference>
<dbReference type="AlphaFoldDB" id="A0A809S6T5"/>
<evidence type="ECO:0000256" key="5">
    <source>
        <dbReference type="ARBA" id="ARBA00022801"/>
    </source>
</evidence>
<dbReference type="PIRSF" id="PIRSF036421">
    <property type="entry name" value="Tricorn_protease"/>
    <property type="match status" value="1"/>
</dbReference>
<dbReference type="Gene3D" id="2.120.10.60">
    <property type="entry name" value="Tricorn protease N-terminal domain"/>
    <property type="match status" value="1"/>
</dbReference>
<dbReference type="SUPFAM" id="SSF50156">
    <property type="entry name" value="PDZ domain-like"/>
    <property type="match status" value="1"/>
</dbReference>
<evidence type="ECO:0000256" key="3">
    <source>
        <dbReference type="ARBA" id="ARBA00022490"/>
    </source>
</evidence>
<dbReference type="GO" id="GO:0005737">
    <property type="term" value="C:cytoplasm"/>
    <property type="evidence" value="ECO:0007669"/>
    <property type="project" value="UniProtKB-SubCell"/>
</dbReference>
<keyword evidence="6 7" id="KW-0720">Serine protease</keyword>
<dbReference type="Proteomes" id="UP000662873">
    <property type="component" value="Chromosome"/>
</dbReference>
<feature type="domain" description="PDZ" evidence="10">
    <location>
        <begin position="761"/>
        <end position="806"/>
    </location>
</feature>
<reference evidence="11" key="1">
    <citation type="journal article" name="DNA Res.">
        <title>The physiological potential of anammox bacteria as revealed by their core genome structure.</title>
        <authorList>
            <person name="Okubo T."/>
            <person name="Toyoda A."/>
            <person name="Fukuhara K."/>
            <person name="Uchiyama I."/>
            <person name="Harigaya Y."/>
            <person name="Kuroiwa M."/>
            <person name="Suzuki T."/>
            <person name="Murakami Y."/>
            <person name="Suwa Y."/>
            <person name="Takami H."/>
        </authorList>
    </citation>
    <scope>NUCLEOTIDE SEQUENCE</scope>
    <source>
        <strain evidence="11">317325-2</strain>
    </source>
</reference>
<dbReference type="InterPro" id="IPR028204">
    <property type="entry name" value="Tricorn_C1"/>
</dbReference>
<feature type="active site" description="Charge relay system" evidence="8">
    <location>
        <position position="1017"/>
    </location>
</feature>
<comment type="subcellular location">
    <subcellularLocation>
        <location evidence="1 7">Cytoplasm</location>
    </subcellularLocation>
</comment>
<dbReference type="EC" id="3.4.21.-" evidence="7"/>
<dbReference type="SMART" id="SM00245">
    <property type="entry name" value="TSPc"/>
    <property type="match status" value="1"/>
</dbReference>
<dbReference type="Gene3D" id="2.120.10.30">
    <property type="entry name" value="TolB, C-terminal domain"/>
    <property type="match status" value="2"/>
</dbReference>
<keyword evidence="5 7" id="KW-0378">Hydrolase</keyword>
<keyword evidence="9" id="KW-0732">Signal</keyword>
<dbReference type="InterPro" id="IPR001478">
    <property type="entry name" value="PDZ"/>
</dbReference>
<dbReference type="PROSITE" id="PS50106">
    <property type="entry name" value="PDZ"/>
    <property type="match status" value="1"/>
</dbReference>
<evidence type="ECO:0000313" key="11">
    <source>
        <dbReference type="EMBL" id="BBO24886.1"/>
    </source>
</evidence>